<dbReference type="KEGG" id="nvi:116417363"/>
<organism evidence="1 2">
    <name type="scientific">Nasonia vitripennis</name>
    <name type="common">Parasitic wasp</name>
    <dbReference type="NCBI Taxonomy" id="7425"/>
    <lineage>
        <taxon>Eukaryota</taxon>
        <taxon>Metazoa</taxon>
        <taxon>Ecdysozoa</taxon>
        <taxon>Arthropoda</taxon>
        <taxon>Hexapoda</taxon>
        <taxon>Insecta</taxon>
        <taxon>Pterygota</taxon>
        <taxon>Neoptera</taxon>
        <taxon>Endopterygota</taxon>
        <taxon>Hymenoptera</taxon>
        <taxon>Apocrita</taxon>
        <taxon>Proctotrupomorpha</taxon>
        <taxon>Chalcidoidea</taxon>
        <taxon>Pteromalidae</taxon>
        <taxon>Pteromalinae</taxon>
        <taxon>Nasonia</taxon>
    </lineage>
</organism>
<dbReference type="RefSeq" id="XP_031785975.1">
    <property type="nucleotide sequence ID" value="XM_031930115.1"/>
</dbReference>
<protein>
    <submittedName>
        <fullName evidence="1">Uncharacterized protein</fullName>
    </submittedName>
</protein>
<dbReference type="Proteomes" id="UP000002358">
    <property type="component" value="Unassembled WGS sequence"/>
</dbReference>
<reference evidence="1" key="1">
    <citation type="submission" date="2021-01" db="UniProtKB">
        <authorList>
            <consortium name="EnsemblMetazoa"/>
        </authorList>
    </citation>
    <scope>IDENTIFICATION</scope>
</reference>
<dbReference type="EnsemblMetazoa" id="XM_031930115">
    <property type="protein sequence ID" value="XP_031785975"/>
    <property type="gene ID" value="LOC116417363"/>
</dbReference>
<name>A0A7M7QDJ2_NASVI</name>
<evidence type="ECO:0000313" key="1">
    <source>
        <dbReference type="EnsemblMetazoa" id="XP_031785975"/>
    </source>
</evidence>
<dbReference type="GeneID" id="116417363"/>
<accession>A0A7M7QDJ2</accession>
<keyword evidence="2" id="KW-1185">Reference proteome</keyword>
<dbReference type="AlphaFoldDB" id="A0A7M7QDJ2"/>
<evidence type="ECO:0000313" key="2">
    <source>
        <dbReference type="Proteomes" id="UP000002358"/>
    </source>
</evidence>
<proteinExistence type="predicted"/>
<dbReference type="OrthoDB" id="7711485at2759"/>
<sequence>MCSVNWAKDESDISHVQVRFTADRTIHVVPINHIIEFKKNHPKHINEFDKDVLYNCLWVDDKNPDGVVLFVQIAKIAALQNEEEYQKLLVSRERGLRPITNSLLDEYSMLNKSDTEEGIESEEDYLPEDNDDNDAVKVAKKIQNSKAAKKISRELKKYILYCGVKSKI</sequence>
<dbReference type="InParanoid" id="A0A7M7QDJ2"/>